<dbReference type="EMBL" id="QKWP01001829">
    <property type="protein sequence ID" value="RIB06354.1"/>
    <property type="molecule type" value="Genomic_DNA"/>
</dbReference>
<evidence type="ECO:0000256" key="1">
    <source>
        <dbReference type="SAM" id="Phobius"/>
    </source>
</evidence>
<keyword evidence="3" id="KW-0418">Kinase</keyword>
<dbReference type="InterPro" id="IPR000719">
    <property type="entry name" value="Prot_kinase_dom"/>
</dbReference>
<keyword evidence="1" id="KW-1133">Transmembrane helix</keyword>
<gene>
    <name evidence="3" type="ORF">C2G38_1910383</name>
</gene>
<dbReference type="PRINTS" id="PR00109">
    <property type="entry name" value="TYRKINASE"/>
</dbReference>
<dbReference type="STRING" id="44941.A0A397U854"/>
<dbReference type="AlphaFoldDB" id="A0A397U854"/>
<keyword evidence="4" id="KW-1185">Reference proteome</keyword>
<feature type="transmembrane region" description="Helical" evidence="1">
    <location>
        <begin position="51"/>
        <end position="73"/>
    </location>
</feature>
<comment type="caution">
    <text evidence="3">The sequence shown here is derived from an EMBL/GenBank/DDBJ whole genome shotgun (WGS) entry which is preliminary data.</text>
</comment>
<dbReference type="Gene3D" id="1.10.510.10">
    <property type="entry name" value="Transferase(Phosphotransferase) domain 1"/>
    <property type="match status" value="1"/>
</dbReference>
<protein>
    <submittedName>
        <fullName evidence="3">Kinase-like domain-containing protein</fullName>
    </submittedName>
</protein>
<keyword evidence="3" id="KW-0808">Transferase</keyword>
<dbReference type="PROSITE" id="PS50011">
    <property type="entry name" value="PROTEIN_KINASE_DOM"/>
    <property type="match status" value="1"/>
</dbReference>
<sequence length="190" mass="22004">MVLKYANDGNLREYLKKNFTRLQWADKLRIAEKIASGLLFLHSKNIIHRDLVSILFFICIKSMNFNSLILYLFRSIQKNILIHDGQPMIADFGLSKEIKESSMTSSSIIHGMRPYVEPKQGYKRDKKSDIYSIGVILWEISSGKPPSYFQGNSEKPIEGTPSQYVKLYEQCWDNEPSNRPEIKSVHDDLK</sequence>
<proteinExistence type="predicted"/>
<keyword evidence="1" id="KW-0472">Membrane</keyword>
<keyword evidence="1" id="KW-0812">Transmembrane</keyword>
<dbReference type="InterPro" id="IPR051681">
    <property type="entry name" value="Ser/Thr_Kinases-Pseudokinases"/>
</dbReference>
<feature type="non-terminal residue" evidence="3">
    <location>
        <position position="190"/>
    </location>
</feature>
<dbReference type="PANTHER" id="PTHR44329">
    <property type="entry name" value="SERINE/THREONINE-PROTEIN KINASE TNNI3K-RELATED"/>
    <property type="match status" value="1"/>
</dbReference>
<dbReference type="GO" id="GO:0004674">
    <property type="term" value="F:protein serine/threonine kinase activity"/>
    <property type="evidence" value="ECO:0007669"/>
    <property type="project" value="TreeGrafter"/>
</dbReference>
<dbReference type="InterPro" id="IPR011009">
    <property type="entry name" value="Kinase-like_dom_sf"/>
</dbReference>
<dbReference type="GO" id="GO:0005524">
    <property type="term" value="F:ATP binding"/>
    <property type="evidence" value="ECO:0007669"/>
    <property type="project" value="InterPro"/>
</dbReference>
<dbReference type="SUPFAM" id="SSF56112">
    <property type="entry name" value="Protein kinase-like (PK-like)"/>
    <property type="match status" value="1"/>
</dbReference>
<evidence type="ECO:0000313" key="4">
    <source>
        <dbReference type="Proteomes" id="UP000266673"/>
    </source>
</evidence>
<evidence type="ECO:0000259" key="2">
    <source>
        <dbReference type="PROSITE" id="PS50011"/>
    </source>
</evidence>
<dbReference type="Pfam" id="PF07714">
    <property type="entry name" value="PK_Tyr_Ser-Thr"/>
    <property type="match status" value="2"/>
</dbReference>
<dbReference type="OrthoDB" id="2353542at2759"/>
<dbReference type="Proteomes" id="UP000266673">
    <property type="component" value="Unassembled WGS sequence"/>
</dbReference>
<evidence type="ECO:0000313" key="3">
    <source>
        <dbReference type="EMBL" id="RIB06354.1"/>
    </source>
</evidence>
<feature type="domain" description="Protein kinase" evidence="2">
    <location>
        <begin position="1"/>
        <end position="189"/>
    </location>
</feature>
<organism evidence="3 4">
    <name type="scientific">Gigaspora rosea</name>
    <dbReference type="NCBI Taxonomy" id="44941"/>
    <lineage>
        <taxon>Eukaryota</taxon>
        <taxon>Fungi</taxon>
        <taxon>Fungi incertae sedis</taxon>
        <taxon>Mucoromycota</taxon>
        <taxon>Glomeromycotina</taxon>
        <taxon>Glomeromycetes</taxon>
        <taxon>Diversisporales</taxon>
        <taxon>Gigasporaceae</taxon>
        <taxon>Gigaspora</taxon>
    </lineage>
</organism>
<reference evidence="3 4" key="1">
    <citation type="submission" date="2018-06" db="EMBL/GenBank/DDBJ databases">
        <title>Comparative genomics reveals the genomic features of Rhizophagus irregularis, R. cerebriforme, R. diaphanum and Gigaspora rosea, and their symbiotic lifestyle signature.</title>
        <authorList>
            <person name="Morin E."/>
            <person name="San Clemente H."/>
            <person name="Chen E.C.H."/>
            <person name="De La Providencia I."/>
            <person name="Hainaut M."/>
            <person name="Kuo A."/>
            <person name="Kohler A."/>
            <person name="Murat C."/>
            <person name="Tang N."/>
            <person name="Roy S."/>
            <person name="Loubradou J."/>
            <person name="Henrissat B."/>
            <person name="Grigoriev I.V."/>
            <person name="Corradi N."/>
            <person name="Roux C."/>
            <person name="Martin F.M."/>
        </authorList>
    </citation>
    <scope>NUCLEOTIDE SEQUENCE [LARGE SCALE GENOMIC DNA]</scope>
    <source>
        <strain evidence="3 4">DAOM 194757</strain>
    </source>
</reference>
<accession>A0A397U854</accession>
<dbReference type="InterPro" id="IPR001245">
    <property type="entry name" value="Ser-Thr/Tyr_kinase_cat_dom"/>
</dbReference>
<name>A0A397U854_9GLOM</name>